<dbReference type="AlphaFoldDB" id="A0A2Z7BQB6"/>
<evidence type="ECO:0000313" key="2">
    <source>
        <dbReference type="EMBL" id="KZV36456.1"/>
    </source>
</evidence>
<name>A0A2Z7BQB6_9LAMI</name>
<organism evidence="2 3">
    <name type="scientific">Dorcoceras hygrometricum</name>
    <dbReference type="NCBI Taxonomy" id="472368"/>
    <lineage>
        <taxon>Eukaryota</taxon>
        <taxon>Viridiplantae</taxon>
        <taxon>Streptophyta</taxon>
        <taxon>Embryophyta</taxon>
        <taxon>Tracheophyta</taxon>
        <taxon>Spermatophyta</taxon>
        <taxon>Magnoliopsida</taxon>
        <taxon>eudicotyledons</taxon>
        <taxon>Gunneridae</taxon>
        <taxon>Pentapetalae</taxon>
        <taxon>asterids</taxon>
        <taxon>lamiids</taxon>
        <taxon>Lamiales</taxon>
        <taxon>Gesneriaceae</taxon>
        <taxon>Didymocarpoideae</taxon>
        <taxon>Trichosporeae</taxon>
        <taxon>Loxocarpinae</taxon>
        <taxon>Dorcoceras</taxon>
    </lineage>
</organism>
<dbReference type="Proteomes" id="UP000250235">
    <property type="component" value="Unassembled WGS sequence"/>
</dbReference>
<proteinExistence type="predicted"/>
<dbReference type="EMBL" id="KV003883">
    <property type="protein sequence ID" value="KZV36456.1"/>
    <property type="molecule type" value="Genomic_DNA"/>
</dbReference>
<dbReference type="OrthoDB" id="1250556at2759"/>
<protein>
    <submittedName>
        <fullName evidence="2">Uncharacterized protein</fullName>
    </submittedName>
</protein>
<keyword evidence="1" id="KW-0472">Membrane</keyword>
<feature type="transmembrane region" description="Helical" evidence="1">
    <location>
        <begin position="15"/>
        <end position="34"/>
    </location>
</feature>
<sequence>MSVSQNSSTIGCRRWPLPSTLSLLVAAIYFVVFVETVKRCYWIQYFSDVNMIEQNQLFAKMSEERNHDPSKIDVETGDGYCSGYKITKPDAFHLLMRKIWIGFIMVLLIVFTSVILLSCRLVLCDASMDQVL</sequence>
<keyword evidence="1" id="KW-0812">Transmembrane</keyword>
<reference evidence="2 3" key="1">
    <citation type="journal article" date="2015" name="Proc. Natl. Acad. Sci. U.S.A.">
        <title>The resurrection genome of Boea hygrometrica: A blueprint for survival of dehydration.</title>
        <authorList>
            <person name="Xiao L."/>
            <person name="Yang G."/>
            <person name="Zhang L."/>
            <person name="Yang X."/>
            <person name="Zhao S."/>
            <person name="Ji Z."/>
            <person name="Zhou Q."/>
            <person name="Hu M."/>
            <person name="Wang Y."/>
            <person name="Chen M."/>
            <person name="Xu Y."/>
            <person name="Jin H."/>
            <person name="Xiao X."/>
            <person name="Hu G."/>
            <person name="Bao F."/>
            <person name="Hu Y."/>
            <person name="Wan P."/>
            <person name="Li L."/>
            <person name="Deng X."/>
            <person name="Kuang T."/>
            <person name="Xiang C."/>
            <person name="Zhu J.K."/>
            <person name="Oliver M.J."/>
            <person name="He Y."/>
        </authorList>
    </citation>
    <scope>NUCLEOTIDE SEQUENCE [LARGE SCALE GENOMIC DNA]</scope>
    <source>
        <strain evidence="3">cv. XS01</strain>
    </source>
</reference>
<gene>
    <name evidence="2" type="ORF">F511_15961</name>
</gene>
<keyword evidence="1" id="KW-1133">Transmembrane helix</keyword>
<evidence type="ECO:0000256" key="1">
    <source>
        <dbReference type="SAM" id="Phobius"/>
    </source>
</evidence>
<feature type="transmembrane region" description="Helical" evidence="1">
    <location>
        <begin position="99"/>
        <end position="123"/>
    </location>
</feature>
<keyword evidence="3" id="KW-1185">Reference proteome</keyword>
<evidence type="ECO:0000313" key="3">
    <source>
        <dbReference type="Proteomes" id="UP000250235"/>
    </source>
</evidence>
<accession>A0A2Z7BQB6</accession>